<dbReference type="PANTHER" id="PTHR37226:SF4">
    <property type="entry name" value="GOLGIN FAMILY A PROTEIN"/>
    <property type="match status" value="1"/>
</dbReference>
<evidence type="ECO:0000256" key="1">
    <source>
        <dbReference type="SAM" id="Coils"/>
    </source>
</evidence>
<keyword evidence="1" id="KW-0175">Coiled coil</keyword>
<dbReference type="PANTHER" id="PTHR37226">
    <property type="entry name" value="GOLGIN FAMILY A PROTEIN"/>
    <property type="match status" value="1"/>
</dbReference>
<comment type="caution">
    <text evidence="2">The sequence shown here is derived from an EMBL/GenBank/DDBJ whole genome shotgun (WGS) entry which is preliminary data.</text>
</comment>
<evidence type="ECO:0000313" key="2">
    <source>
        <dbReference type="EMBL" id="RAL48382.1"/>
    </source>
</evidence>
<evidence type="ECO:0000313" key="3">
    <source>
        <dbReference type="Proteomes" id="UP000249390"/>
    </source>
</evidence>
<organism evidence="2 3">
    <name type="scientific">Cuscuta australis</name>
    <dbReference type="NCBI Taxonomy" id="267555"/>
    <lineage>
        <taxon>Eukaryota</taxon>
        <taxon>Viridiplantae</taxon>
        <taxon>Streptophyta</taxon>
        <taxon>Embryophyta</taxon>
        <taxon>Tracheophyta</taxon>
        <taxon>Spermatophyta</taxon>
        <taxon>Magnoliopsida</taxon>
        <taxon>eudicotyledons</taxon>
        <taxon>Gunneridae</taxon>
        <taxon>Pentapetalae</taxon>
        <taxon>asterids</taxon>
        <taxon>lamiids</taxon>
        <taxon>Solanales</taxon>
        <taxon>Convolvulaceae</taxon>
        <taxon>Cuscuteae</taxon>
        <taxon>Cuscuta</taxon>
        <taxon>Cuscuta subgen. Grammica</taxon>
        <taxon>Cuscuta sect. Cleistogrammica</taxon>
    </lineage>
</organism>
<accession>A0A328DRU5</accession>
<name>A0A328DRU5_9ASTE</name>
<feature type="coiled-coil region" evidence="1">
    <location>
        <begin position="147"/>
        <end position="188"/>
    </location>
</feature>
<dbReference type="Proteomes" id="UP000249390">
    <property type="component" value="Unassembled WGS sequence"/>
</dbReference>
<reference evidence="2 3" key="1">
    <citation type="submission" date="2018-06" db="EMBL/GenBank/DDBJ databases">
        <title>The Genome of Cuscuta australis (Dodder) Provides Insight into the Evolution of Plant Parasitism.</title>
        <authorList>
            <person name="Liu H."/>
        </authorList>
    </citation>
    <scope>NUCLEOTIDE SEQUENCE [LARGE SCALE GENOMIC DNA]</scope>
    <source>
        <strain evidence="3">cv. Yunnan</strain>
        <tissue evidence="2">Vines</tissue>
    </source>
</reference>
<keyword evidence="3" id="KW-1185">Reference proteome</keyword>
<protein>
    <submittedName>
        <fullName evidence="2">Uncharacterized protein</fullName>
    </submittedName>
</protein>
<gene>
    <name evidence="2" type="ORF">DM860_005806</name>
</gene>
<proteinExistence type="predicted"/>
<sequence length="216" mass="26086">MAPGCFQSRRSCRRFGDGNKDEAVEGMKYRVRVLQREVEEMICIREEESRMLERETLLLAIREAEWRKEREALKDQVNMLRNMFFCDQRPRFFSSSSNSNNNNGEEVCLDEMMKIIRDDEGVVDNKWKRLYFAIKVELDRLILTTNNDNSTRSNRDMEEEVRGKEERIRDLESRIAFLEQQELRRQRELDILRQSLRIMFYYNNHNNNQALSFHLN</sequence>
<dbReference type="EMBL" id="NQVE01000098">
    <property type="protein sequence ID" value="RAL48382.1"/>
    <property type="molecule type" value="Genomic_DNA"/>
</dbReference>
<dbReference type="AlphaFoldDB" id="A0A328DRU5"/>